<evidence type="ECO:0000256" key="1">
    <source>
        <dbReference type="ARBA" id="ARBA00004651"/>
    </source>
</evidence>
<evidence type="ECO:0000256" key="7">
    <source>
        <dbReference type="SAM" id="MobiDB-lite"/>
    </source>
</evidence>
<feature type="region of interest" description="Disordered" evidence="7">
    <location>
        <begin position="1"/>
        <end position="32"/>
    </location>
</feature>
<name>E7S097_9BURK</name>
<feature type="transmembrane region" description="Helical" evidence="8">
    <location>
        <begin position="42"/>
        <end position="64"/>
    </location>
</feature>
<dbReference type="RefSeq" id="WP_005674794.1">
    <property type="nucleotide sequence ID" value="NZ_CP146288.1"/>
</dbReference>
<reference evidence="9 10" key="1">
    <citation type="submission" date="2010-12" db="EMBL/GenBank/DDBJ databases">
        <authorList>
            <person name="Muzny D."/>
            <person name="Qin X."/>
            <person name="Deng J."/>
            <person name="Jiang H."/>
            <person name="Liu Y."/>
            <person name="Qu J."/>
            <person name="Song X.-Z."/>
            <person name="Zhang L."/>
            <person name="Thornton R."/>
            <person name="Coyle M."/>
            <person name="Francisco L."/>
            <person name="Jackson L."/>
            <person name="Javaid M."/>
            <person name="Korchina V."/>
            <person name="Kovar C."/>
            <person name="Mata R."/>
            <person name="Mathew T."/>
            <person name="Ngo R."/>
            <person name="Nguyen L."/>
            <person name="Nguyen N."/>
            <person name="Okwuonu G."/>
            <person name="Ongeri F."/>
            <person name="Pham C."/>
            <person name="Simmons D."/>
            <person name="Wilczek-Boney K."/>
            <person name="Hale W."/>
            <person name="Jakkamsetti A."/>
            <person name="Pham P."/>
            <person name="Ruth R."/>
            <person name="San Lucas F."/>
            <person name="Warren J."/>
            <person name="Zhang J."/>
            <person name="Zhao Z."/>
            <person name="Zhou C."/>
            <person name="Zhu D."/>
            <person name="Lee S."/>
            <person name="Bess C."/>
            <person name="Blankenburg K."/>
            <person name="Forbes L."/>
            <person name="Fu Q."/>
            <person name="Gubbala S."/>
            <person name="Hirani K."/>
            <person name="Jayaseelan J.C."/>
            <person name="Lara F."/>
            <person name="Munidasa M."/>
            <person name="Palculict T."/>
            <person name="Patil S."/>
            <person name="Pu L.-L."/>
            <person name="Saada N."/>
            <person name="Tang L."/>
            <person name="Weissenberger G."/>
            <person name="Zhu Y."/>
            <person name="Hemphill L."/>
            <person name="Shang Y."/>
            <person name="Youmans B."/>
            <person name="Ayvaz T."/>
            <person name="Ross M."/>
            <person name="Santibanez J."/>
            <person name="Aqrawi P."/>
            <person name="Gross S."/>
            <person name="Joshi V."/>
            <person name="Fowler G."/>
            <person name="Nazareth L."/>
            <person name="Reid J."/>
            <person name="Worley K."/>
            <person name="Petrosino J."/>
            <person name="Highlander S."/>
            <person name="Gibbs R."/>
        </authorList>
    </citation>
    <scope>NUCLEOTIDE SEQUENCE [LARGE SCALE GENOMIC DNA]</scope>
    <source>
        <strain evidence="9 10">ATCC 51599</strain>
    </source>
</reference>
<dbReference type="STRING" id="887898.HMPREF0551_2361"/>
<evidence type="ECO:0000256" key="3">
    <source>
        <dbReference type="ARBA" id="ARBA00022475"/>
    </source>
</evidence>
<feature type="transmembrane region" description="Helical" evidence="8">
    <location>
        <begin position="112"/>
        <end position="135"/>
    </location>
</feature>
<evidence type="ECO:0000256" key="6">
    <source>
        <dbReference type="ARBA" id="ARBA00023136"/>
    </source>
</evidence>
<feature type="transmembrane region" description="Helical" evidence="8">
    <location>
        <begin position="400"/>
        <end position="417"/>
    </location>
</feature>
<evidence type="ECO:0000256" key="8">
    <source>
        <dbReference type="SAM" id="Phobius"/>
    </source>
</evidence>
<feature type="transmembrane region" description="Helical" evidence="8">
    <location>
        <begin position="141"/>
        <end position="167"/>
    </location>
</feature>
<accession>E7S097</accession>
<proteinExistence type="inferred from homology"/>
<dbReference type="InterPro" id="IPR050833">
    <property type="entry name" value="Poly_Biosynth_Transport"/>
</dbReference>
<keyword evidence="5 8" id="KW-1133">Transmembrane helix</keyword>
<comment type="similarity">
    <text evidence="2">Belongs to the polysaccharide synthase family.</text>
</comment>
<dbReference type="EMBL" id="AEQP01000022">
    <property type="protein sequence ID" value="EFV94246.1"/>
    <property type="molecule type" value="Genomic_DNA"/>
</dbReference>
<comment type="caution">
    <text evidence="9">The sequence shown here is derived from an EMBL/GenBank/DDBJ whole genome shotgun (WGS) entry which is preliminary data.</text>
</comment>
<evidence type="ECO:0000256" key="2">
    <source>
        <dbReference type="ARBA" id="ARBA00007430"/>
    </source>
</evidence>
<dbReference type="eggNOG" id="COG2244">
    <property type="taxonomic scope" value="Bacteria"/>
</dbReference>
<dbReference type="PANTHER" id="PTHR30250">
    <property type="entry name" value="PST FAMILY PREDICTED COLANIC ACID TRANSPORTER"/>
    <property type="match status" value="1"/>
</dbReference>
<dbReference type="Pfam" id="PF13440">
    <property type="entry name" value="Polysacc_synt_3"/>
    <property type="match status" value="1"/>
</dbReference>
<keyword evidence="10" id="KW-1185">Reference proteome</keyword>
<evidence type="ECO:0000256" key="4">
    <source>
        <dbReference type="ARBA" id="ARBA00022692"/>
    </source>
</evidence>
<dbReference type="HOGENOM" id="CLU_037830_2_0_4"/>
<dbReference type="AlphaFoldDB" id="E7S097"/>
<feature type="transmembrane region" description="Helical" evidence="8">
    <location>
        <begin position="76"/>
        <end position="100"/>
    </location>
</feature>
<dbReference type="Proteomes" id="UP000011021">
    <property type="component" value="Unassembled WGS sequence"/>
</dbReference>
<feature type="transmembrane region" description="Helical" evidence="8">
    <location>
        <begin position="335"/>
        <end position="360"/>
    </location>
</feature>
<sequence length="458" mass="49125">MSESTPSPAPDADNHSASPAPTAPATPPAAAAPRQSSYIRTVLKVLTGSAAAQAIPLLVMLLLARLVSVEALGVYAIWQAVIYIAIVPATARMEILLVALPLASDRRKAFRIGLFSSIGVGLLLSLVAVLAHGFIEQRLPGWPLSASVLVGLGTWALAMQTLWLAMAVTSGAFGVVNRIRITSAGLTALLQVVLVLFWPNGMMLMLGFVIGTSMGSWAAWLGLKEFLLAHDLPDPSGRHKPCQTYGELMRTHGKTPMIALPAALINTVAQQIPLLLTGTRFGEHAAGLLGTAWRTISAPMSIISNSAQDVFKNKAAEEFNRTGQCRAAYKQTLRLLAFLGIFPSAVLLFWGPPLFALVFGEKFRAAGEIAQVFAPLLFIRFFASPLGYTLLITRQAKLDLYWQIGLLAVSLAAFTLPQEAMTAIKWFSVGYTALYVVYLLLQWRAAGGQGNRHTPPSA</sequence>
<keyword evidence="3" id="KW-1003">Cell membrane</keyword>
<evidence type="ECO:0000256" key="5">
    <source>
        <dbReference type="ARBA" id="ARBA00022989"/>
    </source>
</evidence>
<dbReference type="GO" id="GO:0005886">
    <property type="term" value="C:plasma membrane"/>
    <property type="evidence" value="ECO:0007669"/>
    <property type="project" value="UniProtKB-SubCell"/>
</dbReference>
<evidence type="ECO:0000313" key="9">
    <source>
        <dbReference type="EMBL" id="EFV94246.1"/>
    </source>
</evidence>
<evidence type="ECO:0000313" key="10">
    <source>
        <dbReference type="Proteomes" id="UP000011021"/>
    </source>
</evidence>
<keyword evidence="4 8" id="KW-0812">Transmembrane</keyword>
<dbReference type="PANTHER" id="PTHR30250:SF10">
    <property type="entry name" value="LIPOPOLYSACCHARIDE BIOSYNTHESIS PROTEIN WZXC"/>
    <property type="match status" value="1"/>
</dbReference>
<evidence type="ECO:0008006" key="11">
    <source>
        <dbReference type="Google" id="ProtNLM"/>
    </source>
</evidence>
<comment type="subcellular location">
    <subcellularLocation>
        <location evidence="1">Cell membrane</location>
        <topology evidence="1">Multi-pass membrane protein</topology>
    </subcellularLocation>
</comment>
<gene>
    <name evidence="9" type="ORF">HMPREF0551_2361</name>
</gene>
<feature type="transmembrane region" description="Helical" evidence="8">
    <location>
        <begin position="372"/>
        <end position="393"/>
    </location>
</feature>
<protein>
    <recommendedName>
        <fullName evidence="11">Polysaccharide biosynthesis protein</fullName>
    </recommendedName>
</protein>
<keyword evidence="6 8" id="KW-0472">Membrane</keyword>
<feature type="transmembrane region" description="Helical" evidence="8">
    <location>
        <begin position="423"/>
        <end position="441"/>
    </location>
</feature>
<organism evidence="9 10">
    <name type="scientific">Lautropia mirabilis ATCC 51599</name>
    <dbReference type="NCBI Taxonomy" id="887898"/>
    <lineage>
        <taxon>Bacteria</taxon>
        <taxon>Pseudomonadati</taxon>
        <taxon>Pseudomonadota</taxon>
        <taxon>Betaproteobacteria</taxon>
        <taxon>Burkholderiales</taxon>
        <taxon>Burkholderiaceae</taxon>
        <taxon>Lautropia</taxon>
    </lineage>
</organism>